<reference evidence="10" key="1">
    <citation type="submission" date="2022-07" db="EMBL/GenBank/DDBJ databases">
        <authorList>
            <person name="Macas J."/>
            <person name="Novak P."/>
            <person name="Neumann P."/>
        </authorList>
    </citation>
    <scope>NUCLEOTIDE SEQUENCE</scope>
</reference>
<dbReference type="GO" id="GO:0005634">
    <property type="term" value="C:nucleus"/>
    <property type="evidence" value="ECO:0007669"/>
    <property type="project" value="TreeGrafter"/>
</dbReference>
<dbReference type="PROSITE" id="PS00107">
    <property type="entry name" value="PROTEIN_KINASE_ATP"/>
    <property type="match status" value="1"/>
</dbReference>
<evidence type="ECO:0000256" key="4">
    <source>
        <dbReference type="ARBA" id="ARBA00022741"/>
    </source>
</evidence>
<organism evidence="10 11">
    <name type="scientific">Cuscuta epithymum</name>
    <dbReference type="NCBI Taxonomy" id="186058"/>
    <lineage>
        <taxon>Eukaryota</taxon>
        <taxon>Viridiplantae</taxon>
        <taxon>Streptophyta</taxon>
        <taxon>Embryophyta</taxon>
        <taxon>Tracheophyta</taxon>
        <taxon>Spermatophyta</taxon>
        <taxon>Magnoliopsida</taxon>
        <taxon>eudicotyledons</taxon>
        <taxon>Gunneridae</taxon>
        <taxon>Pentapetalae</taxon>
        <taxon>asterids</taxon>
        <taxon>lamiids</taxon>
        <taxon>Solanales</taxon>
        <taxon>Convolvulaceae</taxon>
        <taxon>Cuscuteae</taxon>
        <taxon>Cuscuta</taxon>
        <taxon>Cuscuta subgen. Cuscuta</taxon>
    </lineage>
</organism>
<keyword evidence="6 7" id="KW-0067">ATP-binding</keyword>
<accession>A0AAV0CLI7</accession>
<dbReference type="EMBL" id="CAMAPF010000029">
    <property type="protein sequence ID" value="CAH9075677.1"/>
    <property type="molecule type" value="Genomic_DNA"/>
</dbReference>
<protein>
    <recommendedName>
        <fullName evidence="9">Protein kinase domain-containing protein</fullName>
    </recommendedName>
</protein>
<dbReference type="InterPro" id="IPR000719">
    <property type="entry name" value="Prot_kinase_dom"/>
</dbReference>
<dbReference type="PANTHER" id="PTHR24056">
    <property type="entry name" value="CELL DIVISION PROTEIN KINASE"/>
    <property type="match status" value="1"/>
</dbReference>
<proteinExistence type="inferred from homology"/>
<dbReference type="Pfam" id="PF00069">
    <property type="entry name" value="Pkinase"/>
    <property type="match status" value="1"/>
</dbReference>
<sequence length="307" mass="35286">MERKNPYVIGQRVGNGSYGSLFLVHNKHTRLKAVIKIISLDEFETSGMSASVMREISLLKKLDHPHIVRLLDVQMLREDKVHKIGLIFEFMPSDLSKYVRDKLLDTHAIKKILFQVISALEYCHSLGIVHRDIKPENVLVDSKGNAKLADFGVSVSMAVPRRQYTLHAGTAIYNAPEATYMANNYSCVCDMWSVGCMFYEMLTGKKLFKRYIRRPQLFAIFERLGYPENPSDNPRLLVEIRSNIPRPEEYKKLPVYDPQRVVEMDGPPIERLALDLLTRMLSFSPTDRITAREALGHDYFWGHPSDN</sequence>
<dbReference type="InterPro" id="IPR008271">
    <property type="entry name" value="Ser/Thr_kinase_AS"/>
</dbReference>
<evidence type="ECO:0000256" key="8">
    <source>
        <dbReference type="RuleBase" id="RU000304"/>
    </source>
</evidence>
<gene>
    <name evidence="10" type="ORF">CEPIT_LOCUS5588</name>
</gene>
<evidence type="ECO:0000313" key="10">
    <source>
        <dbReference type="EMBL" id="CAH9075677.1"/>
    </source>
</evidence>
<dbReference type="PROSITE" id="PS00108">
    <property type="entry name" value="PROTEIN_KINASE_ST"/>
    <property type="match status" value="1"/>
</dbReference>
<evidence type="ECO:0000256" key="5">
    <source>
        <dbReference type="ARBA" id="ARBA00022777"/>
    </source>
</evidence>
<evidence type="ECO:0000256" key="3">
    <source>
        <dbReference type="ARBA" id="ARBA00022679"/>
    </source>
</evidence>
<name>A0AAV0CLI7_9ASTE</name>
<dbReference type="AlphaFoldDB" id="A0AAV0CLI7"/>
<comment type="similarity">
    <text evidence="1">Belongs to the protein kinase superfamily. CMGC Ser/Thr protein kinase family. CDC2/CDKX subfamily.</text>
</comment>
<evidence type="ECO:0000256" key="6">
    <source>
        <dbReference type="ARBA" id="ARBA00022840"/>
    </source>
</evidence>
<dbReference type="Gene3D" id="1.10.510.10">
    <property type="entry name" value="Transferase(Phosphotransferase) domain 1"/>
    <property type="match status" value="1"/>
</dbReference>
<dbReference type="InterPro" id="IPR011009">
    <property type="entry name" value="Kinase-like_dom_sf"/>
</dbReference>
<keyword evidence="5" id="KW-0418">Kinase</keyword>
<keyword evidence="2 8" id="KW-0723">Serine/threonine-protein kinase</keyword>
<dbReference type="SMART" id="SM00220">
    <property type="entry name" value="S_TKc"/>
    <property type="match status" value="1"/>
</dbReference>
<dbReference type="Proteomes" id="UP001152523">
    <property type="component" value="Unassembled WGS sequence"/>
</dbReference>
<feature type="binding site" evidence="7">
    <location>
        <position position="36"/>
    </location>
    <ligand>
        <name>ATP</name>
        <dbReference type="ChEBI" id="CHEBI:30616"/>
    </ligand>
</feature>
<dbReference type="InterPro" id="IPR017441">
    <property type="entry name" value="Protein_kinase_ATP_BS"/>
</dbReference>
<dbReference type="Gene3D" id="3.30.200.20">
    <property type="entry name" value="Phosphorylase Kinase, domain 1"/>
    <property type="match status" value="1"/>
</dbReference>
<dbReference type="FunFam" id="1.10.510.10:FF:000624">
    <property type="entry name" value="Mitogen-activated protein kinase"/>
    <property type="match status" value="1"/>
</dbReference>
<evidence type="ECO:0000256" key="2">
    <source>
        <dbReference type="ARBA" id="ARBA00022527"/>
    </source>
</evidence>
<evidence type="ECO:0000259" key="9">
    <source>
        <dbReference type="PROSITE" id="PS50011"/>
    </source>
</evidence>
<evidence type="ECO:0000256" key="1">
    <source>
        <dbReference type="ARBA" id="ARBA00006485"/>
    </source>
</evidence>
<feature type="domain" description="Protein kinase" evidence="9">
    <location>
        <begin position="7"/>
        <end position="300"/>
    </location>
</feature>
<dbReference type="SUPFAM" id="SSF56112">
    <property type="entry name" value="Protein kinase-like (PK-like)"/>
    <property type="match status" value="1"/>
</dbReference>
<keyword evidence="11" id="KW-1185">Reference proteome</keyword>
<dbReference type="PROSITE" id="PS50011">
    <property type="entry name" value="PROTEIN_KINASE_DOM"/>
    <property type="match status" value="1"/>
</dbReference>
<dbReference type="InterPro" id="IPR050108">
    <property type="entry name" value="CDK"/>
</dbReference>
<comment type="caution">
    <text evidence="10">The sequence shown here is derived from an EMBL/GenBank/DDBJ whole genome shotgun (WGS) entry which is preliminary data.</text>
</comment>
<dbReference type="GO" id="GO:0004674">
    <property type="term" value="F:protein serine/threonine kinase activity"/>
    <property type="evidence" value="ECO:0007669"/>
    <property type="project" value="UniProtKB-KW"/>
</dbReference>
<keyword evidence="3" id="KW-0808">Transferase</keyword>
<evidence type="ECO:0000313" key="11">
    <source>
        <dbReference type="Proteomes" id="UP001152523"/>
    </source>
</evidence>
<keyword evidence="4 7" id="KW-0547">Nucleotide-binding</keyword>
<dbReference type="GO" id="GO:0005524">
    <property type="term" value="F:ATP binding"/>
    <property type="evidence" value="ECO:0007669"/>
    <property type="project" value="UniProtKB-UniRule"/>
</dbReference>
<evidence type="ECO:0000256" key="7">
    <source>
        <dbReference type="PROSITE-ProRule" id="PRU10141"/>
    </source>
</evidence>